<sequence length="534" mass="61770">MPECPKDMTEPQYIHLAYDKHCHFCSAPVQDVFWASRLRCCRKCMDSRFEGLSVLYRNYPTGIDCPFYSLQCSIRDKRTRQPFKLVLIEEVERIGQRLKELKEDKEALKLFVNAQRKEVEEKEEHAQRCITFFASLSHDRSRDLDDARVRRKNAIIKKLEDRGWGDEIKNIHDYCPTIFSRHPIVNQPKDLTDRIWANNRNKLVEFMERCKADRLVRERRALLRGRIEIVSILVGKYAFDNPTQIIPEIADICLLSKELRGLILETDAAVIMDESSFDSWLIALPHICQEWRRSKDAFLLQLLTSSTSASPASSTKEPDVSRFALATTYFGCKKCSGLILYPRILAHSCMTIHDTTRSALQVNLDTEELWRALLYSPWNHTGDKLWLHEEAFNAVREVVLATGNDPSVTTAFQMDQLDARFSCQVCFAGRFAMNWRSAVVHSIGRKHVGPSQSSWRLLDEATTIKIKTEEESQPFFDPGRHYRCVRCGATESESWRGAHLLVAHNVNRELEENDFYPSHDEPLSIPHALYIDTL</sequence>
<dbReference type="Proteomes" id="UP000054166">
    <property type="component" value="Unassembled WGS sequence"/>
</dbReference>
<protein>
    <submittedName>
        <fullName evidence="2">Uncharacterized protein</fullName>
    </submittedName>
</protein>
<evidence type="ECO:0000256" key="1">
    <source>
        <dbReference type="SAM" id="Coils"/>
    </source>
</evidence>
<dbReference type="HOGENOM" id="CLU_010790_2_1_1"/>
<accession>A0A0C3F4K1</accession>
<keyword evidence="1" id="KW-0175">Coiled coil</keyword>
<evidence type="ECO:0000313" key="3">
    <source>
        <dbReference type="Proteomes" id="UP000054166"/>
    </source>
</evidence>
<evidence type="ECO:0000313" key="2">
    <source>
        <dbReference type="EMBL" id="KIM79605.1"/>
    </source>
</evidence>
<dbReference type="InParanoid" id="A0A0C3F4K1"/>
<gene>
    <name evidence="2" type="ORF">PILCRDRAFT_823142</name>
</gene>
<reference evidence="3" key="2">
    <citation type="submission" date="2015-01" db="EMBL/GenBank/DDBJ databases">
        <title>Evolutionary Origins and Diversification of the Mycorrhizal Mutualists.</title>
        <authorList>
            <consortium name="DOE Joint Genome Institute"/>
            <consortium name="Mycorrhizal Genomics Consortium"/>
            <person name="Kohler A."/>
            <person name="Kuo A."/>
            <person name="Nagy L.G."/>
            <person name="Floudas D."/>
            <person name="Copeland A."/>
            <person name="Barry K.W."/>
            <person name="Cichocki N."/>
            <person name="Veneault-Fourrey C."/>
            <person name="LaButti K."/>
            <person name="Lindquist E.A."/>
            <person name="Lipzen A."/>
            <person name="Lundell T."/>
            <person name="Morin E."/>
            <person name="Murat C."/>
            <person name="Riley R."/>
            <person name="Ohm R."/>
            <person name="Sun H."/>
            <person name="Tunlid A."/>
            <person name="Henrissat B."/>
            <person name="Grigoriev I.V."/>
            <person name="Hibbett D.S."/>
            <person name="Martin F."/>
        </authorList>
    </citation>
    <scope>NUCLEOTIDE SEQUENCE [LARGE SCALE GENOMIC DNA]</scope>
    <source>
        <strain evidence="3">F 1598</strain>
    </source>
</reference>
<keyword evidence="3" id="KW-1185">Reference proteome</keyword>
<feature type="coiled-coil region" evidence="1">
    <location>
        <begin position="84"/>
        <end position="118"/>
    </location>
</feature>
<name>A0A0C3F4K1_PILCF</name>
<organism evidence="2 3">
    <name type="scientific">Piloderma croceum (strain F 1598)</name>
    <dbReference type="NCBI Taxonomy" id="765440"/>
    <lineage>
        <taxon>Eukaryota</taxon>
        <taxon>Fungi</taxon>
        <taxon>Dikarya</taxon>
        <taxon>Basidiomycota</taxon>
        <taxon>Agaricomycotina</taxon>
        <taxon>Agaricomycetes</taxon>
        <taxon>Agaricomycetidae</taxon>
        <taxon>Atheliales</taxon>
        <taxon>Atheliaceae</taxon>
        <taxon>Piloderma</taxon>
    </lineage>
</organism>
<dbReference type="AlphaFoldDB" id="A0A0C3F4K1"/>
<dbReference type="EMBL" id="KN833008">
    <property type="protein sequence ID" value="KIM79605.1"/>
    <property type="molecule type" value="Genomic_DNA"/>
</dbReference>
<dbReference type="OrthoDB" id="2322499at2759"/>
<proteinExistence type="predicted"/>
<reference evidence="2 3" key="1">
    <citation type="submission" date="2014-04" db="EMBL/GenBank/DDBJ databases">
        <authorList>
            <consortium name="DOE Joint Genome Institute"/>
            <person name="Kuo A."/>
            <person name="Tarkka M."/>
            <person name="Buscot F."/>
            <person name="Kohler A."/>
            <person name="Nagy L.G."/>
            <person name="Floudas D."/>
            <person name="Copeland A."/>
            <person name="Barry K.W."/>
            <person name="Cichocki N."/>
            <person name="Veneault-Fourrey C."/>
            <person name="LaButti K."/>
            <person name="Lindquist E.A."/>
            <person name="Lipzen A."/>
            <person name="Lundell T."/>
            <person name="Morin E."/>
            <person name="Murat C."/>
            <person name="Sun H."/>
            <person name="Tunlid A."/>
            <person name="Henrissat B."/>
            <person name="Grigoriev I.V."/>
            <person name="Hibbett D.S."/>
            <person name="Martin F."/>
            <person name="Nordberg H.P."/>
            <person name="Cantor M.N."/>
            <person name="Hua S.X."/>
        </authorList>
    </citation>
    <scope>NUCLEOTIDE SEQUENCE [LARGE SCALE GENOMIC DNA]</scope>
    <source>
        <strain evidence="2 3">F 1598</strain>
    </source>
</reference>